<evidence type="ECO:0000313" key="2">
    <source>
        <dbReference type="EMBL" id="CCO23281.1"/>
    </source>
</evidence>
<gene>
    <name evidence="2" type="ORF">DESAM_20994</name>
</gene>
<dbReference type="EMBL" id="FO203522">
    <property type="protein sequence ID" value="CCO23281.1"/>
    <property type="molecule type" value="Genomic_DNA"/>
</dbReference>
<dbReference type="RefSeq" id="WP_015335886.1">
    <property type="nucleotide sequence ID" value="NC_020055.1"/>
</dbReference>
<sequence>MKRFSILLCTALLVLSLAGMASAFGLSSVASGVSGGDDSPKADIKGLNSEQAKLKSRLVSALVHMLDAQGKVLDATGDKDAAGKVANQVESLKKGNVQDEEIDKSVALTEENNKAISEKESSMSDLDKSSKQKLAKALPPYAMGVVDMTKLSKDFTNWLDRAQSAVSSASPASLLSVKDNLAFGLDMAPKIPAICSQTLSTTQKLIAFCKQNKLETSGAEEALGDL</sequence>
<keyword evidence="3" id="KW-1185">Reference proteome</keyword>
<keyword evidence="1" id="KW-0732">Signal</keyword>
<organism evidence="2 3">
    <name type="scientific">Maridesulfovibrio hydrothermalis AM13 = DSM 14728</name>
    <dbReference type="NCBI Taxonomy" id="1121451"/>
    <lineage>
        <taxon>Bacteria</taxon>
        <taxon>Pseudomonadati</taxon>
        <taxon>Thermodesulfobacteriota</taxon>
        <taxon>Desulfovibrionia</taxon>
        <taxon>Desulfovibrionales</taxon>
        <taxon>Desulfovibrionaceae</taxon>
        <taxon>Maridesulfovibrio</taxon>
    </lineage>
</organism>
<feature type="chain" id="PRO_5003947222" evidence="1">
    <location>
        <begin position="24"/>
        <end position="226"/>
    </location>
</feature>
<reference evidence="2 3" key="1">
    <citation type="submission" date="2012-10" db="EMBL/GenBank/DDBJ databases">
        <authorList>
            <person name="Genoscope - CEA"/>
        </authorList>
    </citation>
    <scope>NUCLEOTIDE SEQUENCE [LARGE SCALE GENOMIC DNA]</scope>
    <source>
        <strain evidence="3">AM13 / DSM 14728</strain>
    </source>
</reference>
<dbReference type="OrthoDB" id="5451602at2"/>
<feature type="signal peptide" evidence="1">
    <location>
        <begin position="1"/>
        <end position="23"/>
    </location>
</feature>
<dbReference type="Proteomes" id="UP000010808">
    <property type="component" value="Chromosome"/>
</dbReference>
<proteinExistence type="predicted"/>
<dbReference type="eggNOG" id="ENOG5031CZP">
    <property type="taxonomic scope" value="Bacteria"/>
</dbReference>
<protein>
    <submittedName>
        <fullName evidence="2">Uncharacterized protein</fullName>
    </submittedName>
</protein>
<dbReference type="KEGG" id="dhy:DESAM_20994"/>
<dbReference type="HOGENOM" id="CLU_1223128_0_0_7"/>
<evidence type="ECO:0000313" key="3">
    <source>
        <dbReference type="Proteomes" id="UP000010808"/>
    </source>
</evidence>
<evidence type="ECO:0000256" key="1">
    <source>
        <dbReference type="SAM" id="SignalP"/>
    </source>
</evidence>
<name>L0RCH3_9BACT</name>
<dbReference type="PATRIC" id="fig|1121451.3.peg.1258"/>
<accession>L0RCH3</accession>
<dbReference type="AlphaFoldDB" id="L0RCH3"/>
<dbReference type="STRING" id="1121451.DESAM_20994"/>